<reference evidence="2" key="1">
    <citation type="journal article" date="2022" name="Int. J. Mol. Sci.">
        <title>Draft Genome of Tanacetum Coccineum: Genomic Comparison of Closely Related Tanacetum-Family Plants.</title>
        <authorList>
            <person name="Yamashiro T."/>
            <person name="Shiraishi A."/>
            <person name="Nakayama K."/>
            <person name="Satake H."/>
        </authorList>
    </citation>
    <scope>NUCLEOTIDE SEQUENCE</scope>
</reference>
<feature type="compositionally biased region" description="Polar residues" evidence="1">
    <location>
        <begin position="274"/>
        <end position="288"/>
    </location>
</feature>
<sequence>MLLVIPDGHLLKFHGIKDAKNLWESHQGRFGMATKESKKMQHEEGITNFALLALIPSQGSSSSSSSDSKKSLNVRPSAPIIEDWDTDSDNDTVATKLGHVPVNAAKQNSPKSQRAISTAMPINTAAPKSKVNDALPKTYSYFKAHSPVRRAFNQKLAAKTYNLNEKVKTVRVNNVTTARPKAVVSVAVRYGENAVKSSAWSGPDWLFNIDLLTKSMNYEPVTAGNQTNKNACIKDNTQQYILLPLLYDSPKSSEDVVADDAGKKINKEPANEGYANSTNRDSTVSPPVSAARQSFTNADNLPTDPLMLDLEDTANLLNNSIFSGAYDDEDVGAKADLNNLETTMNAGYKRDNAVWITTAEKKVPTRQKIKTKFHHRLPNIPVPDKPQSPPPPLDFVQADYPNSLNPADSLDIFPESDPMWTEYGPEDPDRIQLITLLIRADEMMMMRQGRGMRRRMRKHLAFVDSVPTVHVWTSRYLSGMSHPYHFLLGKSTTCYSLFANFGTNVSNDPAESRDNYPTSSFITTTDFNTTFAIEIVSACMLPLDSIRGRVHTMFVDTMDTEIRRQRAEEVGYGIRDVWIDPREAVEEDRQTQIYQSVETLVDDSQYHYETARLLDS</sequence>
<protein>
    <submittedName>
        <fullName evidence="2">Uncharacterized protein</fullName>
    </submittedName>
</protein>
<gene>
    <name evidence="2" type="ORF">Tco_1110418</name>
</gene>
<reference evidence="2" key="2">
    <citation type="submission" date="2022-01" db="EMBL/GenBank/DDBJ databases">
        <authorList>
            <person name="Yamashiro T."/>
            <person name="Shiraishi A."/>
            <person name="Satake H."/>
            <person name="Nakayama K."/>
        </authorList>
    </citation>
    <scope>NUCLEOTIDE SEQUENCE</scope>
</reference>
<feature type="region of interest" description="Disordered" evidence="1">
    <location>
        <begin position="262"/>
        <end position="288"/>
    </location>
</feature>
<evidence type="ECO:0000256" key="1">
    <source>
        <dbReference type="SAM" id="MobiDB-lite"/>
    </source>
</evidence>
<dbReference type="EMBL" id="BQNB010020829">
    <property type="protein sequence ID" value="GJU00080.1"/>
    <property type="molecule type" value="Genomic_DNA"/>
</dbReference>
<accession>A0ABQ5IK71</accession>
<name>A0ABQ5IK71_9ASTR</name>
<comment type="caution">
    <text evidence="2">The sequence shown here is derived from an EMBL/GenBank/DDBJ whole genome shotgun (WGS) entry which is preliminary data.</text>
</comment>
<evidence type="ECO:0000313" key="3">
    <source>
        <dbReference type="Proteomes" id="UP001151760"/>
    </source>
</evidence>
<evidence type="ECO:0000313" key="2">
    <source>
        <dbReference type="EMBL" id="GJU00080.1"/>
    </source>
</evidence>
<organism evidence="2 3">
    <name type="scientific">Tanacetum coccineum</name>
    <dbReference type="NCBI Taxonomy" id="301880"/>
    <lineage>
        <taxon>Eukaryota</taxon>
        <taxon>Viridiplantae</taxon>
        <taxon>Streptophyta</taxon>
        <taxon>Embryophyta</taxon>
        <taxon>Tracheophyta</taxon>
        <taxon>Spermatophyta</taxon>
        <taxon>Magnoliopsida</taxon>
        <taxon>eudicotyledons</taxon>
        <taxon>Gunneridae</taxon>
        <taxon>Pentapetalae</taxon>
        <taxon>asterids</taxon>
        <taxon>campanulids</taxon>
        <taxon>Asterales</taxon>
        <taxon>Asteraceae</taxon>
        <taxon>Asteroideae</taxon>
        <taxon>Anthemideae</taxon>
        <taxon>Anthemidinae</taxon>
        <taxon>Tanacetum</taxon>
    </lineage>
</organism>
<dbReference type="Proteomes" id="UP001151760">
    <property type="component" value="Unassembled WGS sequence"/>
</dbReference>
<proteinExistence type="predicted"/>
<keyword evidence="3" id="KW-1185">Reference proteome</keyword>